<dbReference type="RefSeq" id="WP_301809379.1">
    <property type="nucleotide sequence ID" value="NZ_JAUJZH010000008.1"/>
</dbReference>
<dbReference type="Gene3D" id="3.50.50.60">
    <property type="entry name" value="FAD/NAD(P)-binding domain"/>
    <property type="match status" value="1"/>
</dbReference>
<evidence type="ECO:0000256" key="1">
    <source>
        <dbReference type="ARBA" id="ARBA00001946"/>
    </source>
</evidence>
<comment type="caution">
    <text evidence="7">The sequence shown here is derived from an EMBL/GenBank/DDBJ whole genome shotgun (WGS) entry which is preliminary data.</text>
</comment>
<gene>
    <name evidence="7" type="ORF">Q2T77_12860</name>
</gene>
<evidence type="ECO:0000259" key="6">
    <source>
        <dbReference type="Pfam" id="PF01593"/>
    </source>
</evidence>
<comment type="similarity">
    <text evidence="2">Belongs to the FPP/GGPP synthase family.</text>
</comment>
<dbReference type="PROSITE" id="PS00723">
    <property type="entry name" value="POLYPRENYL_SYNTHASE_1"/>
    <property type="match status" value="1"/>
</dbReference>
<dbReference type="CDD" id="cd00685">
    <property type="entry name" value="Trans_IPPS_HT"/>
    <property type="match status" value="1"/>
</dbReference>
<sequence>MKPQRVVILGGGVAGMSAAHELIERGFEVVVLERRDIAGGKARSIPVSDREDGGAGHELADRGVAAIEHQLPGEHGFRFFPGFYKHVVDTMRRIPSFDGRPVADHLVATTRVGFTQYDQPAFEVPANFPQTPGDAGTVLRDILLAFGPVTGLTPDDLAFFGSRIWQILTSCEQRRLDEYESISWWDFIGAEGRSPAYQKFLGDGITRSLVAAKARRASARTIGDIFAQLMLTIVNPTGGSTDRVLDGPTNLIWIDPWLSWLQARGVQYHFNAEVEQILCAGDKVSGIVVMEQGVRTVVQGDHYIAAVPLERMAVLVNDDLLAADPSLANLRTLAPNVEWMNGVQYYLYRDVPEVHGHVIHIDSEWALTSISQFPFWRSVVPTMLACGEVKDIISVDVSDWTAPGSDGRPAMQCSRDEVARETWRQLKRSLNATQEILRDEDLHSWFLDSDTAPDPTRPGFLANAEPLLVNLVNTWALRPEAATAVSNLFLASDYVRTHTDLATMEGANEAARRAVNALLDAAAFAGPRCEVWPLQEVEVLTPWRLHDAARHRAGQPWDASLTQVALQALGAASPLLDQVRPLMAAITPYATPVADALDAMDQAIDGAGTGLGADPAVRHGSAYVPTPLDNVLRVTDRVPGIGGVTGPGGFVERMAWYRGLVTQTLESGVPDWEPQTHLYALVKDFMSRSGKGLRPALCLATTRALGGRVEHALPAAAGIEMLHNAFLVHDDIEDGSEFRRGVPTMHRRAGIPLAVNTGDAMNALAMRLVRRSGEFLGPAGALRILDEIDHMLMETLEGQAMELGWVRDNDLSVGTDDYLRLALKKTAWYSFIHPLRIGALVADPEDPDLGRFDRFGYLLGLAFQITDDVLNLSGDEARYGKEIDGDLWEGKRTLVLTHALSHASRAERDWMSNFLSRPRERRLPREVFRMHDIVAGTGSIDWARQSALALADAAAKEFDLSAFAGVAPSPDLDWLRASVGYLVQRDS</sequence>
<evidence type="ECO:0000313" key="8">
    <source>
        <dbReference type="Proteomes" id="UP001169027"/>
    </source>
</evidence>
<dbReference type="Gene3D" id="1.10.600.10">
    <property type="entry name" value="Farnesyl Diphosphate Synthase"/>
    <property type="match status" value="1"/>
</dbReference>
<organism evidence="7 8">
    <name type="scientific">Variovorax ginsengisoli</name>
    <dbReference type="NCBI Taxonomy" id="363844"/>
    <lineage>
        <taxon>Bacteria</taxon>
        <taxon>Pseudomonadati</taxon>
        <taxon>Pseudomonadota</taxon>
        <taxon>Betaproteobacteria</taxon>
        <taxon>Burkholderiales</taxon>
        <taxon>Comamonadaceae</taxon>
        <taxon>Variovorax</taxon>
    </lineage>
</organism>
<keyword evidence="5" id="KW-0460">Magnesium</keyword>
<dbReference type="SUPFAM" id="SSF51905">
    <property type="entry name" value="FAD/NAD(P)-binding domain"/>
    <property type="match status" value="1"/>
</dbReference>
<dbReference type="InterPro" id="IPR033749">
    <property type="entry name" value="Polyprenyl_synt_CS"/>
</dbReference>
<dbReference type="Proteomes" id="UP001169027">
    <property type="component" value="Unassembled WGS sequence"/>
</dbReference>
<dbReference type="Pfam" id="PF01593">
    <property type="entry name" value="Amino_oxidase"/>
    <property type="match status" value="1"/>
</dbReference>
<dbReference type="PANTHER" id="PTHR12001:SF85">
    <property type="entry name" value="SHORT CHAIN ISOPRENYL DIPHOSPHATE SYNTHASE"/>
    <property type="match status" value="1"/>
</dbReference>
<dbReference type="PANTHER" id="PTHR12001">
    <property type="entry name" value="GERANYLGERANYL PYROPHOSPHATE SYNTHASE"/>
    <property type="match status" value="1"/>
</dbReference>
<evidence type="ECO:0000313" key="7">
    <source>
        <dbReference type="EMBL" id="MDO1533183.1"/>
    </source>
</evidence>
<dbReference type="SFLD" id="SFLDG01017">
    <property type="entry name" value="Polyprenyl_Transferase_Like"/>
    <property type="match status" value="1"/>
</dbReference>
<feature type="domain" description="Amine oxidase" evidence="6">
    <location>
        <begin position="13"/>
        <end position="519"/>
    </location>
</feature>
<evidence type="ECO:0000256" key="5">
    <source>
        <dbReference type="ARBA" id="ARBA00022842"/>
    </source>
</evidence>
<name>A0ABT8S2X2_9BURK</name>
<evidence type="ECO:0000256" key="3">
    <source>
        <dbReference type="ARBA" id="ARBA00022679"/>
    </source>
</evidence>
<keyword evidence="4" id="KW-0479">Metal-binding</keyword>
<dbReference type="InterPro" id="IPR036188">
    <property type="entry name" value="FAD/NAD-bd_sf"/>
</dbReference>
<keyword evidence="8" id="KW-1185">Reference proteome</keyword>
<dbReference type="InterPro" id="IPR002937">
    <property type="entry name" value="Amino_oxidase"/>
</dbReference>
<accession>A0ABT8S2X2</accession>
<evidence type="ECO:0000256" key="4">
    <source>
        <dbReference type="ARBA" id="ARBA00022723"/>
    </source>
</evidence>
<protein>
    <submittedName>
        <fullName evidence="7">FAD-dependent oxidoreductase</fullName>
    </submittedName>
</protein>
<dbReference type="Pfam" id="PF00348">
    <property type="entry name" value="polyprenyl_synt"/>
    <property type="match status" value="1"/>
</dbReference>
<dbReference type="SFLD" id="SFLDS00005">
    <property type="entry name" value="Isoprenoid_Synthase_Type_I"/>
    <property type="match status" value="1"/>
</dbReference>
<proteinExistence type="inferred from homology"/>
<comment type="cofactor">
    <cofactor evidence="1">
        <name>Mg(2+)</name>
        <dbReference type="ChEBI" id="CHEBI:18420"/>
    </cofactor>
</comment>
<dbReference type="EMBL" id="JAUKVY010000008">
    <property type="protein sequence ID" value="MDO1533183.1"/>
    <property type="molecule type" value="Genomic_DNA"/>
</dbReference>
<keyword evidence="3" id="KW-0808">Transferase</keyword>
<dbReference type="PROSITE" id="PS00444">
    <property type="entry name" value="POLYPRENYL_SYNTHASE_2"/>
    <property type="match status" value="1"/>
</dbReference>
<reference evidence="7" key="1">
    <citation type="submission" date="2023-06" db="EMBL/GenBank/DDBJ databases">
        <authorList>
            <person name="Jiang Y."/>
            <person name="Liu Q."/>
        </authorList>
    </citation>
    <scope>NUCLEOTIDE SEQUENCE</scope>
    <source>
        <strain evidence="7">CGMCC 1.12090</strain>
    </source>
</reference>
<dbReference type="InterPro" id="IPR000092">
    <property type="entry name" value="Polyprenyl_synt"/>
</dbReference>
<dbReference type="SUPFAM" id="SSF48576">
    <property type="entry name" value="Terpenoid synthases"/>
    <property type="match status" value="1"/>
</dbReference>
<dbReference type="InterPro" id="IPR008949">
    <property type="entry name" value="Isoprenoid_synthase_dom_sf"/>
</dbReference>
<evidence type="ECO:0000256" key="2">
    <source>
        <dbReference type="ARBA" id="ARBA00006706"/>
    </source>
</evidence>